<evidence type="ECO:0000256" key="1">
    <source>
        <dbReference type="ARBA" id="ARBA00005525"/>
    </source>
</evidence>
<feature type="binding site" evidence="4">
    <location>
        <begin position="74"/>
        <end position="77"/>
    </location>
    <ligand>
        <name>NADP(+)</name>
        <dbReference type="ChEBI" id="CHEBI:58349"/>
    </ligand>
</feature>
<dbReference type="PANTHER" id="PTHR11645:SF66">
    <property type="entry name" value="PYRROLINE-5-CARBOXYLATE REDUCTASE"/>
    <property type="match status" value="1"/>
</dbReference>
<reference evidence="8" key="1">
    <citation type="submission" date="2021-01" db="EMBL/GenBank/DDBJ databases">
        <authorList>
            <person name="Corre E."/>
            <person name="Pelletier E."/>
            <person name="Niang G."/>
            <person name="Scheremetjew M."/>
            <person name="Finn R."/>
            <person name="Kale V."/>
            <person name="Holt S."/>
            <person name="Cochrane G."/>
            <person name="Meng A."/>
            <person name="Brown T."/>
            <person name="Cohen L."/>
        </authorList>
    </citation>
    <scope>NUCLEOTIDE SEQUENCE</scope>
    <source>
        <strain evidence="8">NIES-381</strain>
    </source>
</reference>
<gene>
    <name evidence="8" type="ORF">EGYM00392_LOCUS9536</name>
</gene>
<dbReference type="InterPro" id="IPR008927">
    <property type="entry name" value="6-PGluconate_DH-like_C_sf"/>
</dbReference>
<dbReference type="InterPro" id="IPR000304">
    <property type="entry name" value="Pyrroline-COOH_reductase"/>
</dbReference>
<name>A0A7S1N595_9EUGL</name>
<dbReference type="NCBIfam" id="TIGR00112">
    <property type="entry name" value="proC"/>
    <property type="match status" value="1"/>
</dbReference>
<dbReference type="Gene3D" id="1.10.3730.10">
    <property type="entry name" value="ProC C-terminal domain-like"/>
    <property type="match status" value="1"/>
</dbReference>
<evidence type="ECO:0000259" key="7">
    <source>
        <dbReference type="Pfam" id="PF14748"/>
    </source>
</evidence>
<dbReference type="Gene3D" id="3.40.50.720">
    <property type="entry name" value="NAD(P)-binding Rossmann-like Domain"/>
    <property type="match status" value="1"/>
</dbReference>
<dbReference type="SUPFAM" id="SSF48179">
    <property type="entry name" value="6-phosphogluconate dehydrogenase C-terminal domain-like"/>
    <property type="match status" value="1"/>
</dbReference>
<dbReference type="Pfam" id="PF03807">
    <property type="entry name" value="F420_oxidored"/>
    <property type="match status" value="1"/>
</dbReference>
<dbReference type="FunFam" id="1.10.3730.10:FF:000001">
    <property type="entry name" value="Pyrroline-5-carboxylate reductase"/>
    <property type="match status" value="1"/>
</dbReference>
<sequence length="303" mass="32702">MCMIKIAFIGAGKMAEAMIAPLKRPGPHFPVVPTIMIREISPKVTNQVLTAYPGVQNSLDYDDCVHNAEVVVVAVKPQNLEEVFEQLKPAIAASPKEPIIVSICAGAPMSSFVLGCGTEKIVRSMPNTPATIEQGVTVWTTNSRAMFTESEIEITRHLLGCLGMEVRVDDEKFIDMATSITGSGPAYVFVMVEAMVDTAVHMGFSRDIATTLVLQTILGSTQYAMATKEHPAILKNSVTSPAGTTASAMYTLEKGQFKTVISDAIWSCYRRSLEMGGQCSNVGPGRIRPSPMAPRGEFPDMPQ</sequence>
<dbReference type="AlphaFoldDB" id="A0A7S1N595"/>
<feature type="domain" description="Pyrroline-5-carboxylate reductase catalytic N-terminal" evidence="6">
    <location>
        <begin position="5"/>
        <end position="106"/>
    </location>
</feature>
<dbReference type="InterPro" id="IPR029036">
    <property type="entry name" value="P5CR_dimer"/>
</dbReference>
<dbReference type="GO" id="GO:0055129">
    <property type="term" value="P:L-proline biosynthetic process"/>
    <property type="evidence" value="ECO:0007669"/>
    <property type="project" value="TreeGrafter"/>
</dbReference>
<evidence type="ECO:0008006" key="9">
    <source>
        <dbReference type="Google" id="ProtNLM"/>
    </source>
</evidence>
<evidence type="ECO:0000256" key="3">
    <source>
        <dbReference type="ARBA" id="ARBA00023002"/>
    </source>
</evidence>
<evidence type="ECO:0000256" key="2">
    <source>
        <dbReference type="ARBA" id="ARBA00022857"/>
    </source>
</evidence>
<evidence type="ECO:0000256" key="5">
    <source>
        <dbReference type="SAM" id="MobiDB-lite"/>
    </source>
</evidence>
<feature type="domain" description="Pyrroline-5-carboxylate reductase dimerisation" evidence="7">
    <location>
        <begin position="171"/>
        <end position="275"/>
    </location>
</feature>
<evidence type="ECO:0000256" key="4">
    <source>
        <dbReference type="PIRSR" id="PIRSR000193-1"/>
    </source>
</evidence>
<evidence type="ECO:0000259" key="6">
    <source>
        <dbReference type="Pfam" id="PF03807"/>
    </source>
</evidence>
<dbReference type="InterPro" id="IPR036291">
    <property type="entry name" value="NAD(P)-bd_dom_sf"/>
</dbReference>
<dbReference type="Pfam" id="PF14748">
    <property type="entry name" value="P5CR_dimer"/>
    <property type="match status" value="1"/>
</dbReference>
<accession>A0A7S1N595</accession>
<feature type="region of interest" description="Disordered" evidence="5">
    <location>
        <begin position="280"/>
        <end position="303"/>
    </location>
</feature>
<dbReference type="GO" id="GO:0004735">
    <property type="term" value="F:pyrroline-5-carboxylate reductase activity"/>
    <property type="evidence" value="ECO:0007669"/>
    <property type="project" value="InterPro"/>
</dbReference>
<keyword evidence="2 4" id="KW-0521">NADP</keyword>
<proteinExistence type="inferred from homology"/>
<dbReference type="EMBL" id="HBGA01025702">
    <property type="protein sequence ID" value="CAD8998466.1"/>
    <property type="molecule type" value="Transcribed_RNA"/>
</dbReference>
<keyword evidence="3" id="KW-0560">Oxidoreductase</keyword>
<comment type="similarity">
    <text evidence="1">Belongs to the pyrroline-5-carboxylate reductase family.</text>
</comment>
<feature type="binding site" evidence="4">
    <location>
        <begin position="9"/>
        <end position="14"/>
    </location>
    <ligand>
        <name>NADP(+)</name>
        <dbReference type="ChEBI" id="CHEBI:58349"/>
    </ligand>
</feature>
<dbReference type="PANTHER" id="PTHR11645">
    <property type="entry name" value="PYRROLINE-5-CARBOXYLATE REDUCTASE"/>
    <property type="match status" value="1"/>
</dbReference>
<dbReference type="HAMAP" id="MF_01925">
    <property type="entry name" value="P5C_reductase"/>
    <property type="match status" value="1"/>
</dbReference>
<protein>
    <recommendedName>
        <fullName evidence="9">Pyrroline-5-carboxylate reductase</fullName>
    </recommendedName>
</protein>
<evidence type="ECO:0000313" key="8">
    <source>
        <dbReference type="EMBL" id="CAD8998466.1"/>
    </source>
</evidence>
<organism evidence="8">
    <name type="scientific">Eutreptiella gymnastica</name>
    <dbReference type="NCBI Taxonomy" id="73025"/>
    <lineage>
        <taxon>Eukaryota</taxon>
        <taxon>Discoba</taxon>
        <taxon>Euglenozoa</taxon>
        <taxon>Euglenida</taxon>
        <taxon>Spirocuta</taxon>
        <taxon>Euglenophyceae</taxon>
        <taxon>Eutreptiales</taxon>
        <taxon>Eutreptiaceae</taxon>
        <taxon>Eutreptiella</taxon>
    </lineage>
</organism>
<dbReference type="InterPro" id="IPR028939">
    <property type="entry name" value="P5C_Rdtase_cat_N"/>
</dbReference>
<dbReference type="SUPFAM" id="SSF51735">
    <property type="entry name" value="NAD(P)-binding Rossmann-fold domains"/>
    <property type="match status" value="1"/>
</dbReference>
<dbReference type="PIRSF" id="PIRSF000193">
    <property type="entry name" value="Pyrrol-5-carb_rd"/>
    <property type="match status" value="1"/>
</dbReference>